<gene>
    <name evidence="2" type="ORF">ACFFRO_00330</name>
</gene>
<dbReference type="InterPro" id="IPR047676">
    <property type="entry name" value="FxLYD_dom"/>
</dbReference>
<comment type="caution">
    <text evidence="2">The sequence shown here is derived from an EMBL/GenBank/DDBJ whole genome shotgun (WGS) entry which is preliminary data.</text>
</comment>
<dbReference type="Proteomes" id="UP001589703">
    <property type="component" value="Unassembled WGS sequence"/>
</dbReference>
<dbReference type="PROSITE" id="PS51257">
    <property type="entry name" value="PROKAR_LIPOPROTEIN"/>
    <property type="match status" value="1"/>
</dbReference>
<feature type="region of interest" description="Disordered" evidence="1">
    <location>
        <begin position="69"/>
        <end position="102"/>
    </location>
</feature>
<protein>
    <submittedName>
        <fullName evidence="2">FxLYD domain-containing protein</fullName>
    </submittedName>
</protein>
<dbReference type="NCBIfam" id="NF038353">
    <property type="entry name" value="FxLYD_dom"/>
    <property type="match status" value="1"/>
</dbReference>
<name>A0ABV5V6Z8_9ACTN</name>
<evidence type="ECO:0000256" key="1">
    <source>
        <dbReference type="SAM" id="MobiDB-lite"/>
    </source>
</evidence>
<dbReference type="RefSeq" id="WP_247463431.1">
    <property type="nucleotide sequence ID" value="NZ_JBHMAR010000001.1"/>
</dbReference>
<evidence type="ECO:0000313" key="2">
    <source>
        <dbReference type="EMBL" id="MFB9733606.1"/>
    </source>
</evidence>
<keyword evidence="3" id="KW-1185">Reference proteome</keyword>
<organism evidence="2 3">
    <name type="scientific">Streptomyces thermocoprophilus</name>
    <dbReference type="NCBI Taxonomy" id="78356"/>
    <lineage>
        <taxon>Bacteria</taxon>
        <taxon>Bacillati</taxon>
        <taxon>Actinomycetota</taxon>
        <taxon>Actinomycetes</taxon>
        <taxon>Kitasatosporales</taxon>
        <taxon>Streptomycetaceae</taxon>
        <taxon>Streptomyces</taxon>
    </lineage>
</organism>
<dbReference type="EMBL" id="JBHMAR010000001">
    <property type="protein sequence ID" value="MFB9733606.1"/>
    <property type="molecule type" value="Genomic_DNA"/>
</dbReference>
<sequence>MGGRMSRATAAVVLAVAAGVSGCSDGDVSDVASRAASVGAEATAAASSLASQGAEALASATAEVRRELDSVKGGVDAESDVTLGDPETDGDGRTTVEVTARNTTDEQRSFAVQVDFRDSGGNLLDVVLVTVPDVAANASGKATARSTHRLSGTVRARVANALRY</sequence>
<reference evidence="2 3" key="1">
    <citation type="submission" date="2024-09" db="EMBL/GenBank/DDBJ databases">
        <authorList>
            <person name="Sun Q."/>
            <person name="Mori K."/>
        </authorList>
    </citation>
    <scope>NUCLEOTIDE SEQUENCE [LARGE SCALE GENOMIC DNA]</scope>
    <source>
        <strain evidence="2 3">JCM 10918</strain>
    </source>
</reference>
<proteinExistence type="predicted"/>
<accession>A0ABV5V6Z8</accession>
<evidence type="ECO:0000313" key="3">
    <source>
        <dbReference type="Proteomes" id="UP001589703"/>
    </source>
</evidence>